<accession>A0A8E1W509</accession>
<evidence type="ECO:0000256" key="1">
    <source>
        <dbReference type="ARBA" id="ARBA00023015"/>
    </source>
</evidence>
<feature type="transmembrane region" description="Helical" evidence="3">
    <location>
        <begin position="82"/>
        <end position="103"/>
    </location>
</feature>
<comment type="caution">
    <text evidence="4">The sequence shown here is derived from an EMBL/GenBank/DDBJ whole genome shotgun (WGS) entry which is preliminary data.</text>
</comment>
<evidence type="ECO:0000256" key="2">
    <source>
        <dbReference type="ARBA" id="ARBA00023163"/>
    </source>
</evidence>
<keyword evidence="3" id="KW-1133">Transmembrane helix</keyword>
<organism evidence="4 5">
    <name type="scientific">Amycolatopsis echigonensis</name>
    <dbReference type="NCBI Taxonomy" id="2576905"/>
    <lineage>
        <taxon>Bacteria</taxon>
        <taxon>Bacillati</taxon>
        <taxon>Actinomycetota</taxon>
        <taxon>Actinomycetes</taxon>
        <taxon>Pseudonocardiales</taxon>
        <taxon>Pseudonocardiaceae</taxon>
        <taxon>Amycolatopsis</taxon>
    </lineage>
</organism>
<name>A0A8E1W509_9PSEU</name>
<dbReference type="EMBL" id="JACJHR010000064">
    <property type="protein sequence ID" value="MBB2504037.1"/>
    <property type="molecule type" value="Genomic_DNA"/>
</dbReference>
<reference evidence="4 5" key="1">
    <citation type="submission" date="2020-08" db="EMBL/GenBank/DDBJ databases">
        <title>Amycolatopsis echigonensis JCM 21831.</title>
        <authorList>
            <person name="Tedsree N."/>
            <person name="Kuncharoen N."/>
            <person name="Likhitwitayawuid K."/>
            <person name="Tanasupawat S."/>
        </authorList>
    </citation>
    <scope>NUCLEOTIDE SEQUENCE [LARGE SCALE GENOMIC DNA]</scope>
    <source>
        <strain evidence="4 5">JCM 21831</strain>
    </source>
</reference>
<evidence type="ECO:0000313" key="5">
    <source>
        <dbReference type="Proteomes" id="UP000550260"/>
    </source>
</evidence>
<gene>
    <name evidence="4" type="ORF">H5411_33460</name>
</gene>
<evidence type="ECO:0000256" key="3">
    <source>
        <dbReference type="SAM" id="Phobius"/>
    </source>
</evidence>
<dbReference type="Proteomes" id="UP000550260">
    <property type="component" value="Unassembled WGS sequence"/>
</dbReference>
<dbReference type="InterPro" id="IPR041916">
    <property type="entry name" value="Anti_sigma_zinc_sf"/>
</dbReference>
<proteinExistence type="predicted"/>
<dbReference type="RefSeq" id="WP_183126115.1">
    <property type="nucleotide sequence ID" value="NZ_JACJHR010000064.1"/>
</dbReference>
<keyword evidence="2" id="KW-0804">Transcription</keyword>
<keyword evidence="1" id="KW-0805">Transcription regulation</keyword>
<evidence type="ECO:0000313" key="4">
    <source>
        <dbReference type="EMBL" id="MBB2504037.1"/>
    </source>
</evidence>
<keyword evidence="3" id="KW-0812">Transmembrane</keyword>
<sequence length="230" mass="24535">MDRHERMLIAFLAGDLDEPARREWDEHLLGCDQCWQAVREDRAGHAIAAGLREAAPAQLADRVRFAVELAARPPSRRRPRRWILAGGAALVAVVITAIALVWLRPPQPADPPVIAAVVQLAQTMPAPTTSGTVSQKPVEVGAPVTLVADGVHLRVRYYQVGGAEAAVITSDRPFPMPAGAHPLTTTSPEDMAWTVTRDGVALYCPTSDVLLAAPVAAGDLPDLAGQLPLH</sequence>
<keyword evidence="3" id="KW-0472">Membrane</keyword>
<protein>
    <submittedName>
        <fullName evidence="4">Zf-HC2 domain-containing protein</fullName>
    </submittedName>
</protein>
<dbReference type="Gene3D" id="1.10.10.1320">
    <property type="entry name" value="Anti-sigma factor, zinc-finger domain"/>
    <property type="match status" value="1"/>
</dbReference>
<dbReference type="AlphaFoldDB" id="A0A8E1W509"/>